<evidence type="ECO:0000313" key="3">
    <source>
        <dbReference type="Proteomes" id="UP000201335"/>
    </source>
</evidence>
<proteinExistence type="predicted"/>
<sequence>MIDRREYLNPYLSTTSTVSLPLSTMSVLSKQTFSIGDKNCELWIAKLPPTDKNPTEPTFMYAGKAIAEFLGYVNTRIALIKNVLPQWRKTWQEIINVDQGVSSRDSPMTSQNIQALSNVPANWQPHTVFISEAGVYALIMRSKLPEAVKFQEWLFEEVLPTLRRTGQYAAPKASKYLKQIMMLQNELLSCKKIEQSLTMENQKYQLSLRDTTIESQKYQLALRETQQGYERQIAEYKEREYRHLVKMEEMKRVANTTLVEYGVNALLAKDNIEENIQLRANIEKVQHRIVPEMSDIPQKEHYTTCFVYVKNGKMRVRITRNQYEMVERMDKIMEQFKDPYFCLQKVKKQYKQYEWLKGAEKFLQVKCPNAISLWNKVKELYPQMYFGFKFTNKSRADIEFLTEDEIRDKYKTFVKMCEDNRKCDQAIINRFKALNLVDEEDAVRKCFTPSIECKERFSQIINDTIDAIKNEVKPQREAKRSSDAYTPEDVVSYINDHITKYDFNFTNPIYVEQPPTCKSIKQ</sequence>
<evidence type="ECO:0000259" key="1">
    <source>
        <dbReference type="PROSITE" id="PS51750"/>
    </source>
</evidence>
<protein>
    <submittedName>
        <fullName evidence="2">Bro</fullName>
    </submittedName>
</protein>
<dbReference type="Pfam" id="PF02498">
    <property type="entry name" value="Bro-N"/>
    <property type="match status" value="1"/>
</dbReference>
<dbReference type="RefSeq" id="YP_009121838.1">
    <property type="nucleotide sequence ID" value="NC_026511.1"/>
</dbReference>
<keyword evidence="3" id="KW-1185">Reference proteome</keyword>
<dbReference type="SMART" id="SM01040">
    <property type="entry name" value="Bro-N"/>
    <property type="match status" value="1"/>
</dbReference>
<dbReference type="GeneID" id="23632055"/>
<dbReference type="EMBL" id="KM371112">
    <property type="protein sequence ID" value="AJK91714.1"/>
    <property type="molecule type" value="Genomic_DNA"/>
</dbReference>
<reference evidence="2 3" key="1">
    <citation type="journal article" date="2015" name="Viruses">
        <title>The complete sequence of the first Spodoptera frugiperda Betabaculovirus genome: a natural multiple recombinant virus.</title>
        <authorList>
            <person name="Cuartas P.E."/>
            <person name="Barrera G.P."/>
            <person name="Belaich M.N."/>
            <person name="Barreto E."/>
            <person name="Ghiringhelli P.D."/>
            <person name="Villamizar L.F."/>
        </authorList>
    </citation>
    <scope>NUCLEOTIDE SEQUENCE [LARGE SCALE GENOMIC DNA]</scope>
    <source>
        <strain evidence="2">VG008</strain>
    </source>
</reference>
<name>A0A0C5AS33_9BBAC</name>
<organism evidence="2 3">
    <name type="scientific">Spodoptera frugiperda granulovirus</name>
    <dbReference type="NCBI Taxonomy" id="307454"/>
    <lineage>
        <taxon>Viruses</taxon>
        <taxon>Viruses incertae sedis</taxon>
        <taxon>Naldaviricetes</taxon>
        <taxon>Lefavirales</taxon>
        <taxon>Baculoviridae</taxon>
        <taxon>Betabaculovirus</taxon>
        <taxon>Betabaculovirus spofrugiperdae</taxon>
    </lineage>
</organism>
<dbReference type="InterPro" id="IPR003497">
    <property type="entry name" value="BRO_N_domain"/>
</dbReference>
<accession>A0A0C5AS33</accession>
<evidence type="ECO:0000313" key="2">
    <source>
        <dbReference type="EMBL" id="AJK91714.1"/>
    </source>
</evidence>
<dbReference type="KEGG" id="vg:23632055"/>
<dbReference type="OrthoDB" id="8240at10239"/>
<dbReference type="PROSITE" id="PS51750">
    <property type="entry name" value="BRO_N"/>
    <property type="match status" value="1"/>
</dbReference>
<dbReference type="Proteomes" id="UP000201335">
    <property type="component" value="Segment"/>
</dbReference>
<feature type="domain" description="Bro-N" evidence="1">
    <location>
        <begin position="44"/>
        <end position="166"/>
    </location>
</feature>